<dbReference type="InterPro" id="IPR036236">
    <property type="entry name" value="Znf_C2H2_sf"/>
</dbReference>
<evidence type="ECO:0000256" key="3">
    <source>
        <dbReference type="ARBA" id="ARBA00022771"/>
    </source>
</evidence>
<evidence type="ECO:0000313" key="10">
    <source>
        <dbReference type="EMBL" id="KAK3925174.1"/>
    </source>
</evidence>
<dbReference type="GO" id="GO:0000978">
    <property type="term" value="F:RNA polymerase II cis-regulatory region sequence-specific DNA binding"/>
    <property type="evidence" value="ECO:0007669"/>
    <property type="project" value="TreeGrafter"/>
</dbReference>
<dbReference type="SUPFAM" id="SSF57667">
    <property type="entry name" value="beta-beta-alpha zinc fingers"/>
    <property type="match status" value="2"/>
</dbReference>
<feature type="region of interest" description="Disordered" evidence="8">
    <location>
        <begin position="1"/>
        <end position="29"/>
    </location>
</feature>
<dbReference type="AlphaFoldDB" id="A0AAE1LNK3"/>
<comment type="caution">
    <text evidence="10">The sequence shown here is derived from an EMBL/GenBank/DDBJ whole genome shotgun (WGS) entry which is preliminary data.</text>
</comment>
<dbReference type="InterPro" id="IPR050527">
    <property type="entry name" value="Snail/Krueppel_Znf"/>
</dbReference>
<keyword evidence="4" id="KW-0862">Zinc</keyword>
<dbReference type="SMART" id="SM00355">
    <property type="entry name" value="ZnF_C2H2"/>
    <property type="match status" value="3"/>
</dbReference>
<feature type="domain" description="C2H2-type" evidence="9">
    <location>
        <begin position="271"/>
        <end position="298"/>
    </location>
</feature>
<gene>
    <name evidence="10" type="ORF">KUF71_013443</name>
</gene>
<evidence type="ECO:0000256" key="4">
    <source>
        <dbReference type="ARBA" id="ARBA00022833"/>
    </source>
</evidence>
<dbReference type="PROSITE" id="PS00028">
    <property type="entry name" value="ZINC_FINGER_C2H2_1"/>
    <property type="match status" value="2"/>
</dbReference>
<reference evidence="10" key="2">
    <citation type="journal article" date="2023" name="BMC Genomics">
        <title>Pest status, molecular evolution, and epigenetic factors derived from the genome assembly of Frankliniella fusca, a thysanopteran phytovirus vector.</title>
        <authorList>
            <person name="Catto M.A."/>
            <person name="Labadie P.E."/>
            <person name="Jacobson A.L."/>
            <person name="Kennedy G.G."/>
            <person name="Srinivasan R."/>
            <person name="Hunt B.G."/>
        </authorList>
    </citation>
    <scope>NUCLEOTIDE SEQUENCE</scope>
    <source>
        <strain evidence="10">PL_HMW_Pooled</strain>
    </source>
</reference>
<evidence type="ECO:0000256" key="5">
    <source>
        <dbReference type="ARBA" id="ARBA00023242"/>
    </source>
</evidence>
<evidence type="ECO:0000256" key="2">
    <source>
        <dbReference type="ARBA" id="ARBA00022737"/>
    </source>
</evidence>
<evidence type="ECO:0000256" key="8">
    <source>
        <dbReference type="SAM" id="MobiDB-lite"/>
    </source>
</evidence>
<name>A0AAE1LNK3_9NEOP</name>
<evidence type="ECO:0000313" key="11">
    <source>
        <dbReference type="Proteomes" id="UP001219518"/>
    </source>
</evidence>
<dbReference type="EMBL" id="JAHWGI010001220">
    <property type="protein sequence ID" value="KAK3925174.1"/>
    <property type="molecule type" value="Genomic_DNA"/>
</dbReference>
<proteinExistence type="inferred from homology"/>
<keyword evidence="1" id="KW-0479">Metal-binding</keyword>
<feature type="compositionally biased region" description="Basic and acidic residues" evidence="8">
    <location>
        <begin position="181"/>
        <end position="190"/>
    </location>
</feature>
<evidence type="ECO:0000256" key="6">
    <source>
        <dbReference type="ARBA" id="ARBA00037948"/>
    </source>
</evidence>
<dbReference type="Pfam" id="PF00096">
    <property type="entry name" value="zf-C2H2"/>
    <property type="match status" value="3"/>
</dbReference>
<sequence>MDQEDVLDLRQKKNSADSTEIPVYTSDSDHPLDLSISKIKNSLGGTPVNDFESYLEYFRPSVIRRNLHFTPNISSQRSRWNHRSHPSIDSDSSFESEQENEYTQSGTLEKIIRRESSSTTDTENDSETCESSSTISLGFYKELPTLTANVSLDQKKRKSMILELSSFQAEIMEPEDVQSELENHAQKEPYADDNEENEEINGNCLKIIETENYIEELIQMQAEVKKSPKSRKDISSVIQERATKYIKEIHKTRSDICSSGLNLEVDGTKKQQCLKCNEEFFSAAALLKHLMTHSSLNPGERLIKCPVCTKRFSTLNTLEKHIQKLHTGEMKYVCHSCELPFKYSTHLRKHMITSRCGKGTKNSSQVSV</sequence>
<reference evidence="10" key="1">
    <citation type="submission" date="2021-07" db="EMBL/GenBank/DDBJ databases">
        <authorList>
            <person name="Catto M.A."/>
            <person name="Jacobson A."/>
            <person name="Kennedy G."/>
            <person name="Labadie P."/>
            <person name="Hunt B.G."/>
            <person name="Srinivasan R."/>
        </authorList>
    </citation>
    <scope>NUCLEOTIDE SEQUENCE</scope>
    <source>
        <strain evidence="10">PL_HMW_Pooled</strain>
        <tissue evidence="10">Head</tissue>
    </source>
</reference>
<feature type="region of interest" description="Disordered" evidence="8">
    <location>
        <begin position="176"/>
        <end position="197"/>
    </location>
</feature>
<feature type="domain" description="C2H2-type" evidence="9">
    <location>
        <begin position="303"/>
        <end position="331"/>
    </location>
</feature>
<dbReference type="InterPro" id="IPR013087">
    <property type="entry name" value="Znf_C2H2_type"/>
</dbReference>
<dbReference type="PANTHER" id="PTHR24388:SF53">
    <property type="entry name" value="CHORION TRANSCRIPTION FACTOR CF2-RELATED"/>
    <property type="match status" value="1"/>
</dbReference>
<organism evidence="10 11">
    <name type="scientific">Frankliniella fusca</name>
    <dbReference type="NCBI Taxonomy" id="407009"/>
    <lineage>
        <taxon>Eukaryota</taxon>
        <taxon>Metazoa</taxon>
        <taxon>Ecdysozoa</taxon>
        <taxon>Arthropoda</taxon>
        <taxon>Hexapoda</taxon>
        <taxon>Insecta</taxon>
        <taxon>Pterygota</taxon>
        <taxon>Neoptera</taxon>
        <taxon>Paraneoptera</taxon>
        <taxon>Thysanoptera</taxon>
        <taxon>Terebrantia</taxon>
        <taxon>Thripoidea</taxon>
        <taxon>Thripidae</taxon>
        <taxon>Frankliniella</taxon>
    </lineage>
</organism>
<keyword evidence="11" id="KW-1185">Reference proteome</keyword>
<evidence type="ECO:0000256" key="7">
    <source>
        <dbReference type="PROSITE-ProRule" id="PRU00042"/>
    </source>
</evidence>
<dbReference type="GO" id="GO:0000981">
    <property type="term" value="F:DNA-binding transcription factor activity, RNA polymerase II-specific"/>
    <property type="evidence" value="ECO:0007669"/>
    <property type="project" value="TreeGrafter"/>
</dbReference>
<evidence type="ECO:0000259" key="9">
    <source>
        <dbReference type="PROSITE" id="PS50157"/>
    </source>
</evidence>
<feature type="region of interest" description="Disordered" evidence="8">
    <location>
        <begin position="74"/>
        <end position="133"/>
    </location>
</feature>
<dbReference type="Gene3D" id="3.30.160.60">
    <property type="entry name" value="Classic Zinc Finger"/>
    <property type="match status" value="2"/>
</dbReference>
<dbReference type="PROSITE" id="PS50157">
    <property type="entry name" value="ZINC_FINGER_C2H2_2"/>
    <property type="match status" value="2"/>
</dbReference>
<keyword evidence="5" id="KW-0539">Nucleus</keyword>
<accession>A0AAE1LNK3</accession>
<comment type="similarity">
    <text evidence="6">Belongs to the snail C2H2-type zinc-finger protein family.</text>
</comment>
<dbReference type="PANTHER" id="PTHR24388">
    <property type="entry name" value="ZINC FINGER PROTEIN"/>
    <property type="match status" value="1"/>
</dbReference>
<protein>
    <submittedName>
        <fullName evidence="10">B-cell CLL/lymphoma 6 member B protein</fullName>
    </submittedName>
</protein>
<keyword evidence="2" id="KW-0677">Repeat</keyword>
<dbReference type="Proteomes" id="UP001219518">
    <property type="component" value="Unassembled WGS sequence"/>
</dbReference>
<dbReference type="GO" id="GO:0008270">
    <property type="term" value="F:zinc ion binding"/>
    <property type="evidence" value="ECO:0007669"/>
    <property type="project" value="UniProtKB-KW"/>
</dbReference>
<evidence type="ECO:0000256" key="1">
    <source>
        <dbReference type="ARBA" id="ARBA00022723"/>
    </source>
</evidence>
<keyword evidence="3 7" id="KW-0863">Zinc-finger</keyword>